<accession>A0A8G0KZX8</accession>
<sequence length="185" mass="19871">MPRTRSMSIPDKPTSTIPKSDTLHVPVLSPSTSYSLLQPRVPPTCTRLTTAIPRVSRICIVALQNLHVPGQPFAPPLQAISSASRSSRQGALPAQVNVQVRVPPSAVPSARRLGAKKHTILPSASALHLHQQPPDSPKSPLLFCSLPLRALTATSLPPLFSFVSISRSLSLPLFSSLVLLVRHSR</sequence>
<dbReference type="EMBL" id="CP075864">
    <property type="protein sequence ID" value="QYS93186.1"/>
    <property type="molecule type" value="Genomic_DNA"/>
</dbReference>
<proteinExistence type="predicted"/>
<evidence type="ECO:0000313" key="1">
    <source>
        <dbReference type="EMBL" id="QYS93186.1"/>
    </source>
</evidence>
<dbReference type="Proteomes" id="UP000826661">
    <property type="component" value="Chromosome I"/>
</dbReference>
<organism evidence="1 2">
    <name type="scientific">Trichoderma simmonsii</name>
    <dbReference type="NCBI Taxonomy" id="1491479"/>
    <lineage>
        <taxon>Eukaryota</taxon>
        <taxon>Fungi</taxon>
        <taxon>Dikarya</taxon>
        <taxon>Ascomycota</taxon>
        <taxon>Pezizomycotina</taxon>
        <taxon>Sordariomycetes</taxon>
        <taxon>Hypocreomycetidae</taxon>
        <taxon>Hypocreales</taxon>
        <taxon>Hypocreaceae</taxon>
        <taxon>Trichoderma</taxon>
    </lineage>
</organism>
<name>A0A8G0KZX8_9HYPO</name>
<evidence type="ECO:0000313" key="2">
    <source>
        <dbReference type="Proteomes" id="UP000826661"/>
    </source>
</evidence>
<keyword evidence="2" id="KW-1185">Reference proteome</keyword>
<protein>
    <submittedName>
        <fullName evidence="1">Uncharacterized protein</fullName>
    </submittedName>
</protein>
<dbReference type="AlphaFoldDB" id="A0A8G0KZX8"/>
<gene>
    <name evidence="1" type="ORF">H0G86_000572</name>
</gene>
<reference evidence="1 2" key="1">
    <citation type="journal article" date="2021" name="BMC Genomics">
        <title>Telomere-to-telomere genome assembly of asparaginase-producing Trichoderma simmonsii.</title>
        <authorList>
            <person name="Chung D."/>
            <person name="Kwon Y.M."/>
            <person name="Yang Y."/>
        </authorList>
    </citation>
    <scope>NUCLEOTIDE SEQUENCE [LARGE SCALE GENOMIC DNA]</scope>
    <source>
        <strain evidence="1 2">GH-Sj1</strain>
    </source>
</reference>